<protein>
    <recommendedName>
        <fullName evidence="2">histidine kinase</fullName>
        <ecNumber evidence="2">2.7.13.3</ecNumber>
    </recommendedName>
</protein>
<dbReference type="PANTHER" id="PTHR43304:SF1">
    <property type="entry name" value="PAC DOMAIN-CONTAINING PROTEIN"/>
    <property type="match status" value="1"/>
</dbReference>
<feature type="domain" description="Histidine kinase" evidence="6">
    <location>
        <begin position="258"/>
        <end position="444"/>
    </location>
</feature>
<name>A0A482T5F2_HALHI</name>
<comment type="catalytic activity">
    <reaction evidence="1">
        <text>ATP + protein L-histidine = ADP + protein N-phospho-L-histidine.</text>
        <dbReference type="EC" id="2.7.13.3"/>
    </reaction>
</comment>
<evidence type="ECO:0000313" key="9">
    <source>
        <dbReference type="EMBL" id="RYJ09532.1"/>
    </source>
</evidence>
<dbReference type="SMART" id="SM00086">
    <property type="entry name" value="PAC"/>
    <property type="match status" value="2"/>
</dbReference>
<dbReference type="NCBIfam" id="TIGR00229">
    <property type="entry name" value="sensory_box"/>
    <property type="match status" value="2"/>
</dbReference>
<dbReference type="SUPFAM" id="SSF55874">
    <property type="entry name" value="ATPase domain of HSP90 chaperone/DNA topoisomerase II/histidine kinase"/>
    <property type="match status" value="1"/>
</dbReference>
<reference evidence="9 10" key="1">
    <citation type="submission" date="2018-12" db="EMBL/GenBank/DDBJ databases">
        <title>Draft genome sequence of Haloarcula hispinica strain 18.1, an halophilic archaeon isolated from Chott El Jerid of Southern Tunisia.</title>
        <authorList>
            <person name="Najjari A."/>
            <person name="Ben Dhia O."/>
            <person name="Ferjani R."/>
            <person name="Mahjoubi M."/>
            <person name="Sghaier H."/>
            <person name="Elshahed M."/>
            <person name="Ouzari H.I."/>
            <person name="Cherid A."/>
            <person name="Youssef N."/>
        </authorList>
    </citation>
    <scope>NUCLEOTIDE SEQUENCE [LARGE SCALE GENOMIC DNA]</scope>
    <source>
        <strain evidence="9 10">18.1</strain>
    </source>
</reference>
<dbReference type="PRINTS" id="PR00344">
    <property type="entry name" value="BCTRLSENSOR"/>
</dbReference>
<dbReference type="InterPro" id="IPR005467">
    <property type="entry name" value="His_kinase_dom"/>
</dbReference>
<dbReference type="SMART" id="SM00091">
    <property type="entry name" value="PAS"/>
    <property type="match status" value="2"/>
</dbReference>
<evidence type="ECO:0000256" key="1">
    <source>
        <dbReference type="ARBA" id="ARBA00000085"/>
    </source>
</evidence>
<evidence type="ECO:0000259" key="6">
    <source>
        <dbReference type="PROSITE" id="PS50109"/>
    </source>
</evidence>
<dbReference type="PROSITE" id="PS50113">
    <property type="entry name" value="PAC"/>
    <property type="match status" value="1"/>
</dbReference>
<dbReference type="RefSeq" id="WP_129755226.1">
    <property type="nucleotide sequence ID" value="NZ_JAFKAA010000002.1"/>
</dbReference>
<dbReference type="SMART" id="SM00387">
    <property type="entry name" value="HATPase_c"/>
    <property type="match status" value="1"/>
</dbReference>
<dbReference type="CDD" id="cd00082">
    <property type="entry name" value="HisKA"/>
    <property type="match status" value="1"/>
</dbReference>
<dbReference type="InterPro" id="IPR001610">
    <property type="entry name" value="PAC"/>
</dbReference>
<dbReference type="InterPro" id="IPR004358">
    <property type="entry name" value="Sig_transdc_His_kin-like_C"/>
</dbReference>
<feature type="domain" description="PAC" evidence="8">
    <location>
        <begin position="196"/>
        <end position="247"/>
    </location>
</feature>
<dbReference type="Gene3D" id="1.10.287.130">
    <property type="match status" value="1"/>
</dbReference>
<dbReference type="Pfam" id="PF00512">
    <property type="entry name" value="HisKA"/>
    <property type="match status" value="1"/>
</dbReference>
<dbReference type="EMBL" id="RZIG01000002">
    <property type="protein sequence ID" value="RYJ09532.1"/>
    <property type="molecule type" value="Genomic_DNA"/>
</dbReference>
<dbReference type="SMART" id="SM00388">
    <property type="entry name" value="HisKA"/>
    <property type="match status" value="1"/>
</dbReference>
<dbReference type="PROSITE" id="PS50109">
    <property type="entry name" value="HIS_KIN"/>
    <property type="match status" value="1"/>
</dbReference>
<dbReference type="SUPFAM" id="SSF55785">
    <property type="entry name" value="PYP-like sensor domain (PAS domain)"/>
    <property type="match status" value="2"/>
</dbReference>
<dbReference type="InterPro" id="IPR000700">
    <property type="entry name" value="PAS-assoc_C"/>
</dbReference>
<dbReference type="InterPro" id="IPR003594">
    <property type="entry name" value="HATPase_dom"/>
</dbReference>
<dbReference type="GO" id="GO:0000155">
    <property type="term" value="F:phosphorelay sensor kinase activity"/>
    <property type="evidence" value="ECO:0007669"/>
    <property type="project" value="InterPro"/>
</dbReference>
<dbReference type="CDD" id="cd00130">
    <property type="entry name" value="PAS"/>
    <property type="match status" value="2"/>
</dbReference>
<dbReference type="SUPFAM" id="SSF47384">
    <property type="entry name" value="Homodimeric domain of signal transducing histidine kinase"/>
    <property type="match status" value="1"/>
</dbReference>
<feature type="domain" description="PAS" evidence="7">
    <location>
        <begin position="122"/>
        <end position="192"/>
    </location>
</feature>
<dbReference type="Gene3D" id="3.30.565.10">
    <property type="entry name" value="Histidine kinase-like ATPase, C-terminal domain"/>
    <property type="match status" value="1"/>
</dbReference>
<dbReference type="Pfam" id="PF02518">
    <property type="entry name" value="HATPase_c"/>
    <property type="match status" value="1"/>
</dbReference>
<accession>A0A482T5F2</accession>
<dbReference type="Pfam" id="PF08447">
    <property type="entry name" value="PAS_3"/>
    <property type="match status" value="2"/>
</dbReference>
<dbReference type="PANTHER" id="PTHR43304">
    <property type="entry name" value="PHYTOCHROME-LIKE PROTEIN CPH1"/>
    <property type="match status" value="1"/>
</dbReference>
<evidence type="ECO:0000259" key="8">
    <source>
        <dbReference type="PROSITE" id="PS50113"/>
    </source>
</evidence>
<dbReference type="Proteomes" id="UP000293535">
    <property type="component" value="Unassembled WGS sequence"/>
</dbReference>
<gene>
    <name evidence="9" type="ORF">ELS20_05525</name>
</gene>
<dbReference type="InterPro" id="IPR035965">
    <property type="entry name" value="PAS-like_dom_sf"/>
</dbReference>
<organism evidence="9 10">
    <name type="scientific">Haloarcula hispanica</name>
    <dbReference type="NCBI Taxonomy" id="51589"/>
    <lineage>
        <taxon>Archaea</taxon>
        <taxon>Methanobacteriati</taxon>
        <taxon>Methanobacteriota</taxon>
        <taxon>Stenosarchaea group</taxon>
        <taxon>Halobacteria</taxon>
        <taxon>Halobacteriales</taxon>
        <taxon>Haloarculaceae</taxon>
        <taxon>Haloarcula</taxon>
    </lineage>
</organism>
<dbReference type="InterPro" id="IPR000014">
    <property type="entry name" value="PAS"/>
</dbReference>
<dbReference type="InterPro" id="IPR003661">
    <property type="entry name" value="HisK_dim/P_dom"/>
</dbReference>
<comment type="caution">
    <text evidence="9">The sequence shown here is derived from an EMBL/GenBank/DDBJ whole genome shotgun (WGS) entry which is preliminary data.</text>
</comment>
<evidence type="ECO:0000256" key="5">
    <source>
        <dbReference type="ARBA" id="ARBA00022777"/>
    </source>
</evidence>
<feature type="domain" description="PAS" evidence="7">
    <location>
        <begin position="8"/>
        <end position="78"/>
    </location>
</feature>
<evidence type="ECO:0000256" key="2">
    <source>
        <dbReference type="ARBA" id="ARBA00012438"/>
    </source>
</evidence>
<evidence type="ECO:0000259" key="7">
    <source>
        <dbReference type="PROSITE" id="PS50112"/>
    </source>
</evidence>
<keyword evidence="3" id="KW-0597">Phosphoprotein</keyword>
<keyword evidence="4" id="KW-0808">Transferase</keyword>
<dbReference type="InterPro" id="IPR052162">
    <property type="entry name" value="Sensor_kinase/Photoreceptor"/>
</dbReference>
<dbReference type="Gene3D" id="3.30.450.20">
    <property type="entry name" value="PAS domain"/>
    <property type="match status" value="2"/>
</dbReference>
<dbReference type="InterPro" id="IPR036097">
    <property type="entry name" value="HisK_dim/P_sf"/>
</dbReference>
<evidence type="ECO:0000256" key="4">
    <source>
        <dbReference type="ARBA" id="ARBA00022679"/>
    </source>
</evidence>
<evidence type="ECO:0000256" key="3">
    <source>
        <dbReference type="ARBA" id="ARBA00022553"/>
    </source>
</evidence>
<evidence type="ECO:0000313" key="10">
    <source>
        <dbReference type="Proteomes" id="UP000293535"/>
    </source>
</evidence>
<dbReference type="PROSITE" id="PS50112">
    <property type="entry name" value="PAS"/>
    <property type="match status" value="2"/>
</dbReference>
<dbReference type="InterPro" id="IPR036890">
    <property type="entry name" value="HATPase_C_sf"/>
</dbReference>
<dbReference type="EC" id="2.7.13.3" evidence="2"/>
<dbReference type="AlphaFoldDB" id="A0A482T5F2"/>
<proteinExistence type="predicted"/>
<sequence length="449" mass="50595">MPDQYLTSTDDFEAVLAEAPSVLTVTDGELIIRFVSPAIERVLGYDMESLVGTNWLDLVHPEDTDRVLATLTGEREDDGAEYRFRNADGDWVWLETIVSSDTETDRDCRVFTSRDVSDRPRFEAQFRQFVAHTSDVLTVFDEQGNVEYISPSVERVLGYEQDEMQDSDLFEYVHPDDLSNALTEFGRMIDDPGYIAVIEHRYRHADGDWIWAESRGQQVESGPLEDHVVVTTRDISERKQREQELERQNQRLERFSDAISHDLRNPLDVLDGSLELARETGEDAHFERAERSIDRMYTLIDDLLVLAKQGVDPEEIETVDLSTLSQRAWSMVDTQDATLETETADSIKADEGAMLELLENLFRNAIEHGGDDVTVTVGTESWGFYVTDDGTGFSDGTADLFEPGYSTADEGTGFGLCIVEQIVDAHNWEVIATDSESGGARFEFICCGS</sequence>
<keyword evidence="5 9" id="KW-0418">Kinase</keyword>
<dbReference type="InterPro" id="IPR013655">
    <property type="entry name" value="PAS_fold_3"/>
</dbReference>